<reference evidence="2" key="1">
    <citation type="journal article" date="2021" name="Proc. Natl. Acad. Sci. U.S.A.">
        <title>A Catalog of Tens of Thousands of Viruses from Human Metagenomes Reveals Hidden Associations with Chronic Diseases.</title>
        <authorList>
            <person name="Tisza M.J."/>
            <person name="Buck C.B."/>
        </authorList>
    </citation>
    <scope>NUCLEOTIDE SEQUENCE</scope>
    <source>
        <strain evidence="2">CtakU3</strain>
    </source>
</reference>
<dbReference type="CDD" id="cd00093">
    <property type="entry name" value="HTH_XRE"/>
    <property type="match status" value="1"/>
</dbReference>
<dbReference type="InterPro" id="IPR001387">
    <property type="entry name" value="Cro/C1-type_HTH"/>
</dbReference>
<dbReference type="PROSITE" id="PS50943">
    <property type="entry name" value="HTH_CROC1"/>
    <property type="match status" value="1"/>
</dbReference>
<evidence type="ECO:0000313" key="2">
    <source>
        <dbReference type="EMBL" id="DAE00651.1"/>
    </source>
</evidence>
<feature type="domain" description="HTH cro/C1-type" evidence="1">
    <location>
        <begin position="12"/>
        <end position="69"/>
    </location>
</feature>
<dbReference type="InterPro" id="IPR010982">
    <property type="entry name" value="Lambda_DNA-bd_dom_sf"/>
</dbReference>
<dbReference type="Pfam" id="PF13560">
    <property type="entry name" value="HTH_31"/>
    <property type="match status" value="1"/>
</dbReference>
<proteinExistence type="predicted"/>
<dbReference type="Gene3D" id="1.10.260.40">
    <property type="entry name" value="lambda repressor-like DNA-binding domains"/>
    <property type="match status" value="1"/>
</dbReference>
<evidence type="ECO:0000259" key="1">
    <source>
        <dbReference type="PROSITE" id="PS50943"/>
    </source>
</evidence>
<dbReference type="EMBL" id="BK015306">
    <property type="protein sequence ID" value="DAE00651.1"/>
    <property type="molecule type" value="Genomic_DNA"/>
</dbReference>
<protein>
    <submittedName>
        <fullName evidence="2">Transcriptional regulator</fullName>
    </submittedName>
</protein>
<dbReference type="SUPFAM" id="SSF47413">
    <property type="entry name" value="lambda repressor-like DNA-binding domains"/>
    <property type="match status" value="1"/>
</dbReference>
<dbReference type="GO" id="GO:0003677">
    <property type="term" value="F:DNA binding"/>
    <property type="evidence" value="ECO:0007669"/>
    <property type="project" value="InterPro"/>
</dbReference>
<sequence>MNSDSMTFGAALLAAREKSKLTKTTIAKLAKFSGATLSRLESGKTTIPLETLESITYVYNSLGIDTSNFERLAHEHNVRLTRERKMRAEDKSTVTTDKLPETLFENPTVAEETEYPPLYNVNLEAIKLEIIKRIIDMPLGEVELRDINKVLNIVES</sequence>
<organism evidence="2">
    <name type="scientific">Myoviridae sp. ctakU3</name>
    <dbReference type="NCBI Taxonomy" id="2825135"/>
    <lineage>
        <taxon>Viruses</taxon>
        <taxon>Duplodnaviria</taxon>
        <taxon>Heunggongvirae</taxon>
        <taxon>Uroviricota</taxon>
        <taxon>Caudoviricetes</taxon>
    </lineage>
</organism>
<dbReference type="SMART" id="SM00530">
    <property type="entry name" value="HTH_XRE"/>
    <property type="match status" value="1"/>
</dbReference>
<accession>A0A8S5P2G4</accession>
<name>A0A8S5P2G4_9CAUD</name>